<sequence>MPADPLFFVTPAYGRSAGGGLGVSAERIARHLAGAFSLRVVTLAPQLQPWTYQRGEVRGVELLQLGHTGNPKTLLQFLADVLEAESRHAANPRFLGFYCNEMAYAVTLAAARHGAAPLLFARGNDVDLDVFGEFAFHIHHAMGRARRVFCVSREMAAKVRAFCPGAKASYLPNGVDTHRFAFQENDTPHARPVVGLFGDVKQKKGLELLLAALDFSRFDLRIVGQLREENRKLLHGFLTLRPECLPHVDLHPYTDDEAMLREHYRQADIVCIPSLHEGMSNVMLEAMACGKLCVCSAVGGALDVVRDGDNGFLFEPRSAQSLAQALDKAADCLRSGSAAVRRRARATVEGEFSAKREGRRCRRAVQAMLS</sequence>
<gene>
    <name evidence="2" type="ORF">MoryE10_32290</name>
</gene>
<dbReference type="KEGG" id="moz:MoryE10_32290"/>
<evidence type="ECO:0000313" key="3">
    <source>
        <dbReference type="Proteomes" id="UP000824988"/>
    </source>
</evidence>
<dbReference type="Pfam" id="PF13439">
    <property type="entry name" value="Glyco_transf_4"/>
    <property type="match status" value="1"/>
</dbReference>
<dbReference type="InterPro" id="IPR028098">
    <property type="entry name" value="Glyco_trans_4-like_N"/>
</dbReference>
<dbReference type="RefSeq" id="WP_221047661.1">
    <property type="nucleotide sequence ID" value="NZ_AP019782.1"/>
</dbReference>
<evidence type="ECO:0000259" key="1">
    <source>
        <dbReference type="Pfam" id="PF13439"/>
    </source>
</evidence>
<dbReference type="GO" id="GO:0016757">
    <property type="term" value="F:glycosyltransferase activity"/>
    <property type="evidence" value="ECO:0007669"/>
    <property type="project" value="TreeGrafter"/>
</dbReference>
<dbReference type="CDD" id="cd03801">
    <property type="entry name" value="GT4_PimA-like"/>
    <property type="match status" value="1"/>
</dbReference>
<dbReference type="PANTHER" id="PTHR45947:SF15">
    <property type="entry name" value="TEICHURONIC ACID BIOSYNTHESIS GLYCOSYLTRANSFERASE TUAC-RELATED"/>
    <property type="match status" value="1"/>
</dbReference>
<dbReference type="EMBL" id="AP019782">
    <property type="protein sequence ID" value="BBL72623.1"/>
    <property type="molecule type" value="Genomic_DNA"/>
</dbReference>
<dbReference type="PANTHER" id="PTHR45947">
    <property type="entry name" value="SULFOQUINOVOSYL TRANSFERASE SQD2"/>
    <property type="match status" value="1"/>
</dbReference>
<feature type="domain" description="Glycosyltransferase subfamily 4-like N-terminal" evidence="1">
    <location>
        <begin position="19"/>
        <end position="179"/>
    </location>
</feature>
<protein>
    <recommendedName>
        <fullName evidence="1">Glycosyltransferase subfamily 4-like N-terminal domain-containing protein</fullName>
    </recommendedName>
</protein>
<dbReference type="InterPro" id="IPR050194">
    <property type="entry name" value="Glycosyltransferase_grp1"/>
</dbReference>
<proteinExistence type="predicted"/>
<keyword evidence="3" id="KW-1185">Reference proteome</keyword>
<dbReference type="AlphaFoldDB" id="A0A8D4VQG8"/>
<reference evidence="2" key="1">
    <citation type="submission" date="2019-06" db="EMBL/GenBank/DDBJ databases">
        <title>Complete genome sequence of Methylogaea oryzae strain JCM16910.</title>
        <authorList>
            <person name="Asakawa S."/>
        </authorList>
    </citation>
    <scope>NUCLEOTIDE SEQUENCE</scope>
    <source>
        <strain evidence="2">E10</strain>
    </source>
</reference>
<dbReference type="Pfam" id="PF13692">
    <property type="entry name" value="Glyco_trans_1_4"/>
    <property type="match status" value="1"/>
</dbReference>
<evidence type="ECO:0000313" key="2">
    <source>
        <dbReference type="EMBL" id="BBL72623.1"/>
    </source>
</evidence>
<organism evidence="2 3">
    <name type="scientific">Methylogaea oryzae</name>
    <dbReference type="NCBI Taxonomy" id="1295382"/>
    <lineage>
        <taxon>Bacteria</taxon>
        <taxon>Pseudomonadati</taxon>
        <taxon>Pseudomonadota</taxon>
        <taxon>Gammaproteobacteria</taxon>
        <taxon>Methylococcales</taxon>
        <taxon>Methylococcaceae</taxon>
        <taxon>Methylogaea</taxon>
    </lineage>
</organism>
<name>A0A8D4VQG8_9GAMM</name>
<accession>A0A8D4VQG8</accession>
<dbReference type="Proteomes" id="UP000824988">
    <property type="component" value="Chromosome"/>
</dbReference>